<dbReference type="AlphaFoldDB" id="A0A4Z0YC98"/>
<accession>A0A4Z0YC98</accession>
<dbReference type="GO" id="GO:0007059">
    <property type="term" value="P:chromosome segregation"/>
    <property type="evidence" value="ECO:0007669"/>
    <property type="project" value="TreeGrafter"/>
</dbReference>
<evidence type="ECO:0000256" key="3">
    <source>
        <dbReference type="ARBA" id="ARBA00023125"/>
    </source>
</evidence>
<sequence>MHLFNESCKVVQIPINSIHPNPAQPRKVFSEQELLELSRSIRTNGLLQPITVRRVKDGYELIAGERRLRACKIAGLTTVGCIINDCSPETSAVLAMTENLQRQDLQIFEEAEGIRQLIEQWNVTQEEAALRLGKSQSTLANKLRLLKLTKEEREKITENGLTERHARALLRIKDEVLRKNALNLIIARDCNVKQAEELIDNFLQGNEKPKKTKRTVVVKDVRIFLNTINHAIETMRQSGINAQTLKSETDEYIECLVRIPKAQATSGGKKPA</sequence>
<dbReference type="Pfam" id="PF17762">
    <property type="entry name" value="HTH_ParB"/>
    <property type="match status" value="1"/>
</dbReference>
<comment type="caution">
    <text evidence="5">The sequence shown here is derived from an EMBL/GenBank/DDBJ whole genome shotgun (WGS) entry which is preliminary data.</text>
</comment>
<keyword evidence="3" id="KW-0238">DNA-binding</keyword>
<dbReference type="FunFam" id="3.90.1530.30:FF:000001">
    <property type="entry name" value="Chromosome partitioning protein ParB"/>
    <property type="match status" value="1"/>
</dbReference>
<feature type="domain" description="ParB-like N-terminal" evidence="4">
    <location>
        <begin position="11"/>
        <end position="100"/>
    </location>
</feature>
<dbReference type="Proteomes" id="UP000297714">
    <property type="component" value="Unassembled WGS sequence"/>
</dbReference>
<gene>
    <name evidence="5" type="primary">noc</name>
    <name evidence="5" type="ORF">CAGA_09540</name>
</gene>
<dbReference type="GO" id="GO:0009295">
    <property type="term" value="C:nucleoid"/>
    <property type="evidence" value="ECO:0007669"/>
    <property type="project" value="UniProtKB-SubCell"/>
</dbReference>
<dbReference type="Pfam" id="PF02195">
    <property type="entry name" value="ParB_N"/>
    <property type="match status" value="1"/>
</dbReference>
<dbReference type="NCBIfam" id="TIGR00180">
    <property type="entry name" value="parB_part"/>
    <property type="match status" value="1"/>
</dbReference>
<evidence type="ECO:0000256" key="1">
    <source>
        <dbReference type="ARBA" id="ARBA00004453"/>
    </source>
</evidence>
<comment type="subcellular location">
    <subcellularLocation>
        <location evidence="1">Cytoplasm</location>
        <location evidence="1">Nucleoid</location>
    </subcellularLocation>
</comment>
<proteinExistence type="inferred from homology"/>
<reference evidence="5 6" key="1">
    <citation type="submission" date="2019-04" db="EMBL/GenBank/DDBJ databases">
        <authorList>
            <person name="Poehlein A."/>
            <person name="Bengelsdorf F.R."/>
            <person name="Duerre P."/>
            <person name="Daniel R."/>
        </authorList>
    </citation>
    <scope>NUCLEOTIDE SEQUENCE [LARGE SCALE GENOMIC DNA]</scope>
    <source>
        <strain evidence="5 6">BS-1</strain>
    </source>
</reference>
<evidence type="ECO:0000313" key="6">
    <source>
        <dbReference type="Proteomes" id="UP000297714"/>
    </source>
</evidence>
<dbReference type="GO" id="GO:0005694">
    <property type="term" value="C:chromosome"/>
    <property type="evidence" value="ECO:0007669"/>
    <property type="project" value="TreeGrafter"/>
</dbReference>
<protein>
    <submittedName>
        <fullName evidence="5">Nucleoid occlusion protein</fullName>
    </submittedName>
</protein>
<dbReference type="InterPro" id="IPR036086">
    <property type="entry name" value="ParB/Sulfiredoxin_sf"/>
</dbReference>
<dbReference type="GO" id="GO:0003677">
    <property type="term" value="F:DNA binding"/>
    <property type="evidence" value="ECO:0007669"/>
    <property type="project" value="UniProtKB-KW"/>
</dbReference>
<dbReference type="PANTHER" id="PTHR33375">
    <property type="entry name" value="CHROMOSOME-PARTITIONING PROTEIN PARB-RELATED"/>
    <property type="match status" value="1"/>
</dbReference>
<dbReference type="RefSeq" id="WP_243112942.1">
    <property type="nucleotide sequence ID" value="NZ_SRMQ01000003.1"/>
</dbReference>
<dbReference type="Gene3D" id="1.10.10.2830">
    <property type="match status" value="1"/>
</dbReference>
<evidence type="ECO:0000313" key="5">
    <source>
        <dbReference type="EMBL" id="TGJ76881.1"/>
    </source>
</evidence>
<dbReference type="FunFam" id="1.10.10.2830:FF:000001">
    <property type="entry name" value="Chromosome partitioning protein ParB"/>
    <property type="match status" value="1"/>
</dbReference>
<dbReference type="EMBL" id="SRMQ01000003">
    <property type="protein sequence ID" value="TGJ76881.1"/>
    <property type="molecule type" value="Genomic_DNA"/>
</dbReference>
<dbReference type="CDD" id="cd16393">
    <property type="entry name" value="SPO0J_N"/>
    <property type="match status" value="1"/>
</dbReference>
<dbReference type="SUPFAM" id="SSF109709">
    <property type="entry name" value="KorB DNA-binding domain-like"/>
    <property type="match status" value="1"/>
</dbReference>
<dbReference type="Gene3D" id="3.90.1530.30">
    <property type="match status" value="1"/>
</dbReference>
<keyword evidence="6" id="KW-1185">Reference proteome</keyword>
<dbReference type="SMART" id="SM00470">
    <property type="entry name" value="ParB"/>
    <property type="match status" value="1"/>
</dbReference>
<dbReference type="InterPro" id="IPR003115">
    <property type="entry name" value="ParB_N"/>
</dbReference>
<organism evidence="5 6">
    <name type="scientific">Caproiciproducens galactitolivorans</name>
    <dbReference type="NCBI Taxonomy" id="642589"/>
    <lineage>
        <taxon>Bacteria</taxon>
        <taxon>Bacillati</taxon>
        <taxon>Bacillota</taxon>
        <taxon>Clostridia</taxon>
        <taxon>Eubacteriales</taxon>
        <taxon>Acutalibacteraceae</taxon>
        <taxon>Caproiciproducens</taxon>
    </lineage>
</organism>
<evidence type="ECO:0000259" key="4">
    <source>
        <dbReference type="SMART" id="SM00470"/>
    </source>
</evidence>
<comment type="similarity">
    <text evidence="2">Belongs to the ParB family.</text>
</comment>
<dbReference type="PANTHER" id="PTHR33375:SF8">
    <property type="entry name" value="NUCLEOID OCCLUSION PROTEIN"/>
    <property type="match status" value="1"/>
</dbReference>
<name>A0A4Z0YC98_9FIRM</name>
<dbReference type="InterPro" id="IPR050336">
    <property type="entry name" value="Chromosome_partition/occlusion"/>
</dbReference>
<evidence type="ECO:0000256" key="2">
    <source>
        <dbReference type="ARBA" id="ARBA00006295"/>
    </source>
</evidence>
<dbReference type="GO" id="GO:0045881">
    <property type="term" value="P:positive regulation of sporulation resulting in formation of a cellular spore"/>
    <property type="evidence" value="ECO:0007669"/>
    <property type="project" value="TreeGrafter"/>
</dbReference>
<dbReference type="SUPFAM" id="SSF110849">
    <property type="entry name" value="ParB/Sulfiredoxin"/>
    <property type="match status" value="1"/>
</dbReference>
<dbReference type="InterPro" id="IPR004437">
    <property type="entry name" value="ParB/RepB/Spo0J"/>
</dbReference>
<dbReference type="InterPro" id="IPR041468">
    <property type="entry name" value="HTH_ParB/Spo0J"/>
</dbReference>